<evidence type="ECO:0000313" key="3">
    <source>
        <dbReference type="EMBL" id="UVF22486.1"/>
    </source>
</evidence>
<evidence type="ECO:0000313" key="4">
    <source>
        <dbReference type="Proteomes" id="UP001017257"/>
    </source>
</evidence>
<dbReference type="Proteomes" id="UP001017257">
    <property type="component" value="Plasmid pR24_1"/>
</dbReference>
<gene>
    <name evidence="3" type="ORF">HPT29_025375</name>
</gene>
<dbReference type="SUPFAM" id="SSF52540">
    <property type="entry name" value="P-loop containing nucleoside triphosphate hydrolases"/>
    <property type="match status" value="1"/>
</dbReference>
<proteinExistence type="predicted"/>
<dbReference type="PANTHER" id="PTHR11638:SF18">
    <property type="entry name" value="HEAT SHOCK PROTEIN 104"/>
    <property type="match status" value="1"/>
</dbReference>
<protein>
    <submittedName>
        <fullName evidence="3">Uncharacterized protein</fullName>
    </submittedName>
</protein>
<dbReference type="InterPro" id="IPR027417">
    <property type="entry name" value="P-loop_NTPase"/>
</dbReference>
<keyword evidence="2" id="KW-0067">ATP-binding</keyword>
<dbReference type="EMBL" id="CP102846">
    <property type="protein sequence ID" value="UVF22486.1"/>
    <property type="molecule type" value="Genomic_DNA"/>
</dbReference>
<keyword evidence="1" id="KW-0547">Nucleotide-binding</keyword>
<reference evidence="3" key="1">
    <citation type="submission" date="2022-08" db="EMBL/GenBank/DDBJ databases">
        <title>Microvirga terrae sp. nov., isolated from soil.</title>
        <authorList>
            <person name="Kim K.H."/>
            <person name="Seo Y.L."/>
            <person name="Kim J.M."/>
            <person name="Lee J.K."/>
            <person name="Han D.M."/>
            <person name="Jeon C.O."/>
        </authorList>
    </citation>
    <scope>NUCLEOTIDE SEQUENCE</scope>
    <source>
        <strain evidence="3">R24</strain>
        <plasmid evidence="3">pR24_1</plasmid>
    </source>
</reference>
<evidence type="ECO:0000256" key="1">
    <source>
        <dbReference type="ARBA" id="ARBA00022741"/>
    </source>
</evidence>
<keyword evidence="4" id="KW-1185">Reference proteome</keyword>
<name>A0ABY5RZ05_9HYPH</name>
<dbReference type="RefSeq" id="WP_259060996.1">
    <property type="nucleotide sequence ID" value="NZ_CP102846.1"/>
</dbReference>
<organism evidence="3 4">
    <name type="scientific">Microvirga terrae</name>
    <dbReference type="NCBI Taxonomy" id="2740529"/>
    <lineage>
        <taxon>Bacteria</taxon>
        <taxon>Pseudomonadati</taxon>
        <taxon>Pseudomonadota</taxon>
        <taxon>Alphaproteobacteria</taxon>
        <taxon>Hyphomicrobiales</taxon>
        <taxon>Methylobacteriaceae</taxon>
        <taxon>Microvirga</taxon>
    </lineage>
</organism>
<geneLocation type="plasmid" evidence="3 4">
    <name>pR24_1</name>
</geneLocation>
<evidence type="ECO:0000256" key="2">
    <source>
        <dbReference type="ARBA" id="ARBA00022840"/>
    </source>
</evidence>
<dbReference type="Gene3D" id="3.40.50.300">
    <property type="entry name" value="P-loop containing nucleotide triphosphate hydrolases"/>
    <property type="match status" value="1"/>
</dbReference>
<sequence length="322" mass="34561">MTTDVNTTQAILEKFRTAAKDDIFGQDAAIDALAAELAHRFETHSDDRPLGVFVLAGPDANDTKAGIFHPFTAALGAAGHFYDLSPPWGGEDAIILGLNRGFPQSMSLPQFLRGNPKSVIVLNAIERAHPTIVSRLMSAWTNNVLQDPSGREVSTREAVFILKTELAQGEIGELARQESDPDRLHVSAVKLLADAGFPIPVLRSVDAVICLKRLTTGELTRRHCQGLEDQVHAHGLVLEEGGLDARLVTYGLHPVLGAYANGVQALLDRLDVDLALAKAKGAGKVRLVLGEESILVLPVDRALEEDAAPPSGTDDQEVRGNE</sequence>
<accession>A0ABY5RZ05</accession>
<dbReference type="InterPro" id="IPR050130">
    <property type="entry name" value="ClpA_ClpB"/>
</dbReference>
<keyword evidence="3" id="KW-0614">Plasmid</keyword>
<dbReference type="PANTHER" id="PTHR11638">
    <property type="entry name" value="ATP-DEPENDENT CLP PROTEASE"/>
    <property type="match status" value="1"/>
</dbReference>